<keyword evidence="9" id="KW-1133">Transmembrane helix</keyword>
<dbReference type="PANTHER" id="PTHR24421:SF10">
    <property type="entry name" value="NITRATE_NITRITE SENSOR PROTEIN NARQ"/>
    <property type="match status" value="1"/>
</dbReference>
<comment type="catalytic activity">
    <reaction evidence="1">
        <text>ATP + protein L-histidine = ADP + protein N-phospho-L-histidine.</text>
        <dbReference type="EC" id="2.7.13.3"/>
    </reaction>
</comment>
<evidence type="ECO:0000256" key="5">
    <source>
        <dbReference type="ARBA" id="ARBA00022741"/>
    </source>
</evidence>
<evidence type="ECO:0000313" key="11">
    <source>
        <dbReference type="EMBL" id="GFE17386.1"/>
    </source>
</evidence>
<dbReference type="Pfam" id="PF02518">
    <property type="entry name" value="HATPase_c"/>
    <property type="match status" value="1"/>
</dbReference>
<dbReference type="PROSITE" id="PS50109">
    <property type="entry name" value="HIS_KIN"/>
    <property type="match status" value="1"/>
</dbReference>
<evidence type="ECO:0000256" key="9">
    <source>
        <dbReference type="SAM" id="Phobius"/>
    </source>
</evidence>
<evidence type="ECO:0000256" key="4">
    <source>
        <dbReference type="ARBA" id="ARBA00022679"/>
    </source>
</evidence>
<feature type="transmembrane region" description="Helical" evidence="9">
    <location>
        <begin position="161"/>
        <end position="179"/>
    </location>
</feature>
<keyword evidence="8" id="KW-0902">Two-component regulatory system</keyword>
<evidence type="ECO:0000256" key="8">
    <source>
        <dbReference type="ARBA" id="ARBA00023012"/>
    </source>
</evidence>
<dbReference type="GO" id="GO:0005524">
    <property type="term" value="F:ATP binding"/>
    <property type="evidence" value="ECO:0007669"/>
    <property type="project" value="UniProtKB-KW"/>
</dbReference>
<dbReference type="GO" id="GO:0000155">
    <property type="term" value="F:phosphorelay sensor kinase activity"/>
    <property type="evidence" value="ECO:0007669"/>
    <property type="project" value="InterPro"/>
</dbReference>
<dbReference type="InterPro" id="IPR025828">
    <property type="entry name" value="Put_sensor_dom"/>
</dbReference>
<dbReference type="Proteomes" id="UP000430079">
    <property type="component" value="Unassembled WGS sequence"/>
</dbReference>
<dbReference type="Gene3D" id="3.30.565.10">
    <property type="entry name" value="Histidine kinase-like ATPase, C-terminal domain"/>
    <property type="match status" value="1"/>
</dbReference>
<sequence length="419" mass="44051">MRVRRTLVAAGRGLGLVPAVELGSVTLFVLAVVSLALIVVGVGVLTTPVVLFWARRYAQLRRVWGYDLAGVRIPAAYRPFPAGLGHGPVSQARRCAVLLRDPATWRELLWLPVDASAGLALVLLPPSLVGYGVGFVLLPVLEGLTGIGGDVLGLGSLPAEHPWLLFTLPVLGAGFLLLARYANPALIRAHFLLAAVFLTPPRAELAERVARLTETRHDAVDASAAELRRIERDLHDGAQARLVAMGMSLGTIEALVEKDPAQAKELLARARQSSAEALTELRDLVRGIHPPVLAERGLGDAVRALALRMEIPVEVAVALPGRLAAPVESAAYFAVSEVLTNAAKHSGADRIAVGLRHADGRLRITVSDNGRGFAPTGPPPGGGTGLRGIERRLGTFDGTLAVSSPAGGPTLVTMEIPCA</sequence>
<dbReference type="Pfam" id="PF07730">
    <property type="entry name" value="HisKA_3"/>
    <property type="match status" value="1"/>
</dbReference>
<keyword evidence="7" id="KW-0067">ATP-binding</keyword>
<dbReference type="GO" id="GO:0046983">
    <property type="term" value="F:protein dimerization activity"/>
    <property type="evidence" value="ECO:0007669"/>
    <property type="project" value="InterPro"/>
</dbReference>
<keyword evidence="9" id="KW-0472">Membrane</keyword>
<keyword evidence="9" id="KW-0812">Transmembrane</keyword>
<dbReference type="InterPro" id="IPR003594">
    <property type="entry name" value="HATPase_dom"/>
</dbReference>
<comment type="caution">
    <text evidence="11">The sequence shown here is derived from an EMBL/GenBank/DDBJ whole genome shotgun (WGS) entry which is preliminary data.</text>
</comment>
<name>A0A640T510_9ACTN</name>
<feature type="transmembrane region" description="Helical" evidence="9">
    <location>
        <begin position="29"/>
        <end position="54"/>
    </location>
</feature>
<feature type="transmembrane region" description="Helical" evidence="9">
    <location>
        <begin position="119"/>
        <end position="141"/>
    </location>
</feature>
<evidence type="ECO:0000313" key="12">
    <source>
        <dbReference type="Proteomes" id="UP000430079"/>
    </source>
</evidence>
<dbReference type="SUPFAM" id="SSF55874">
    <property type="entry name" value="ATPase domain of HSP90 chaperone/DNA topoisomerase II/histidine kinase"/>
    <property type="match status" value="1"/>
</dbReference>
<accession>A0A640T510</accession>
<reference evidence="11 12" key="1">
    <citation type="submission" date="2019-12" db="EMBL/GenBank/DDBJ databases">
        <title>Whole genome shotgun sequence of Streptomyces hygroscopicus subsp. glebosus NBRC 13786.</title>
        <authorList>
            <person name="Ichikawa N."/>
            <person name="Kimura A."/>
            <person name="Kitahashi Y."/>
            <person name="Komaki H."/>
            <person name="Tamura T."/>
        </authorList>
    </citation>
    <scope>NUCLEOTIDE SEQUENCE [LARGE SCALE GENOMIC DNA]</scope>
    <source>
        <strain evidence="11 12">NBRC 13786</strain>
    </source>
</reference>
<evidence type="ECO:0000259" key="10">
    <source>
        <dbReference type="PROSITE" id="PS50109"/>
    </source>
</evidence>
<keyword evidence="12" id="KW-1185">Reference proteome</keyword>
<dbReference type="PANTHER" id="PTHR24421">
    <property type="entry name" value="NITRATE/NITRITE SENSOR PROTEIN NARX-RELATED"/>
    <property type="match status" value="1"/>
</dbReference>
<dbReference type="CDD" id="cd16917">
    <property type="entry name" value="HATPase_UhpB-NarQ-NarX-like"/>
    <property type="match status" value="1"/>
</dbReference>
<dbReference type="Pfam" id="PF13796">
    <property type="entry name" value="Sensor"/>
    <property type="match status" value="1"/>
</dbReference>
<dbReference type="GO" id="GO:0016020">
    <property type="term" value="C:membrane"/>
    <property type="evidence" value="ECO:0007669"/>
    <property type="project" value="InterPro"/>
</dbReference>
<protein>
    <recommendedName>
        <fullName evidence="2">histidine kinase</fullName>
        <ecNumber evidence="2">2.7.13.3</ecNumber>
    </recommendedName>
</protein>
<dbReference type="InterPro" id="IPR036890">
    <property type="entry name" value="HATPase_C_sf"/>
</dbReference>
<evidence type="ECO:0000256" key="3">
    <source>
        <dbReference type="ARBA" id="ARBA00022553"/>
    </source>
</evidence>
<dbReference type="Gene3D" id="1.20.5.1930">
    <property type="match status" value="1"/>
</dbReference>
<feature type="domain" description="Histidine kinase" evidence="10">
    <location>
        <begin position="334"/>
        <end position="419"/>
    </location>
</feature>
<dbReference type="EMBL" id="BLIO01000001">
    <property type="protein sequence ID" value="GFE17386.1"/>
    <property type="molecule type" value="Genomic_DNA"/>
</dbReference>
<evidence type="ECO:0000256" key="2">
    <source>
        <dbReference type="ARBA" id="ARBA00012438"/>
    </source>
</evidence>
<gene>
    <name evidence="11" type="ORF">Sgleb_54330</name>
</gene>
<organism evidence="11 12">
    <name type="scientific">Streptomyces glebosus</name>
    <dbReference type="NCBI Taxonomy" id="249580"/>
    <lineage>
        <taxon>Bacteria</taxon>
        <taxon>Bacillati</taxon>
        <taxon>Actinomycetota</taxon>
        <taxon>Actinomycetes</taxon>
        <taxon>Kitasatosporales</taxon>
        <taxon>Streptomycetaceae</taxon>
        <taxon>Streptomyces</taxon>
    </lineage>
</organism>
<dbReference type="InterPro" id="IPR005467">
    <property type="entry name" value="His_kinase_dom"/>
</dbReference>
<dbReference type="InterPro" id="IPR050482">
    <property type="entry name" value="Sensor_HK_TwoCompSys"/>
</dbReference>
<evidence type="ECO:0000256" key="7">
    <source>
        <dbReference type="ARBA" id="ARBA00022840"/>
    </source>
</evidence>
<evidence type="ECO:0000256" key="6">
    <source>
        <dbReference type="ARBA" id="ARBA00022777"/>
    </source>
</evidence>
<proteinExistence type="predicted"/>
<dbReference type="RefSeq" id="WP_190145891.1">
    <property type="nucleotide sequence ID" value="NZ_BLIO01000001.1"/>
</dbReference>
<dbReference type="EC" id="2.7.13.3" evidence="2"/>
<dbReference type="InterPro" id="IPR011712">
    <property type="entry name" value="Sig_transdc_His_kin_sub3_dim/P"/>
</dbReference>
<keyword evidence="4" id="KW-0808">Transferase</keyword>
<keyword evidence="5" id="KW-0547">Nucleotide-binding</keyword>
<dbReference type="AlphaFoldDB" id="A0A640T510"/>
<keyword evidence="6 11" id="KW-0418">Kinase</keyword>
<dbReference type="SMART" id="SM00387">
    <property type="entry name" value="HATPase_c"/>
    <property type="match status" value="1"/>
</dbReference>
<keyword evidence="3" id="KW-0597">Phosphoprotein</keyword>
<evidence type="ECO:0000256" key="1">
    <source>
        <dbReference type="ARBA" id="ARBA00000085"/>
    </source>
</evidence>